<dbReference type="AlphaFoldDB" id="A0A501W5A2"/>
<comment type="caution">
    <text evidence="1">The sequence shown here is derived from an EMBL/GenBank/DDBJ whole genome shotgun (WGS) entry which is preliminary data.</text>
</comment>
<dbReference type="EMBL" id="VFRQ01000007">
    <property type="protein sequence ID" value="TPE43274.1"/>
    <property type="molecule type" value="Genomic_DNA"/>
</dbReference>
<keyword evidence="2" id="KW-1185">Reference proteome</keyword>
<name>A0A501W5A2_9BACT</name>
<dbReference type="RefSeq" id="WP_140622220.1">
    <property type="nucleotide sequence ID" value="NZ_VFRQ01000007.1"/>
</dbReference>
<evidence type="ECO:0000313" key="2">
    <source>
        <dbReference type="Proteomes" id="UP000316727"/>
    </source>
</evidence>
<dbReference type="OrthoDB" id="1491622at2"/>
<proteinExistence type="predicted"/>
<evidence type="ECO:0000313" key="1">
    <source>
        <dbReference type="EMBL" id="TPE43274.1"/>
    </source>
</evidence>
<organism evidence="1 2">
    <name type="scientific">Pontibacter mangrovi</name>
    <dbReference type="NCBI Taxonomy" id="2589816"/>
    <lineage>
        <taxon>Bacteria</taxon>
        <taxon>Pseudomonadati</taxon>
        <taxon>Bacteroidota</taxon>
        <taxon>Cytophagia</taxon>
        <taxon>Cytophagales</taxon>
        <taxon>Hymenobacteraceae</taxon>
        <taxon>Pontibacter</taxon>
    </lineage>
</organism>
<sequence length="365" mass="42362">MALSNFRKETSERSDPHNWAKAMLARLTDFFFEAIEGCSQSNANVVTHLMERARVTVDDRPKSAPQEVLQALVELEAPDALDRKIRFARHFNLPLSYVLYSNEREKVYLLEIPSLIDIKHVRTFNSFKAFADWLASIKGWVSTKPYRESADLPYFDQELRKYGTAWPTNIDCFFTDEQHKPLGMIEFQNARDTGVMQHCNNDHFLCKNVRQVQGASGVQLKYSDDIRRWTSQEILRVQSGLRLFIVTWAQHEPGFVLKELEKVTMPYFPEQKGKPKWQEADAYKARLHSYVKQNKPVSIEQDICVNYSTVSFSFCDGKMNKTIHQPPLNPLNKTFPSLYYYFKKKVTNDRQQLPALLSALCSNQA</sequence>
<gene>
    <name evidence="1" type="ORF">FJM65_14275</name>
</gene>
<protein>
    <submittedName>
        <fullName evidence="1">Uncharacterized protein</fullName>
    </submittedName>
</protein>
<dbReference type="Proteomes" id="UP000316727">
    <property type="component" value="Unassembled WGS sequence"/>
</dbReference>
<reference evidence="1 2" key="1">
    <citation type="submission" date="2019-06" db="EMBL/GenBank/DDBJ databases">
        <title>A novel bacterium of genus Pontibacter, isolated from marine sediment.</title>
        <authorList>
            <person name="Huang H."/>
            <person name="Mo K."/>
            <person name="Hu Y."/>
        </authorList>
    </citation>
    <scope>NUCLEOTIDE SEQUENCE [LARGE SCALE GENOMIC DNA]</scope>
    <source>
        <strain evidence="1 2">HB172049</strain>
    </source>
</reference>
<accession>A0A501W5A2</accession>